<feature type="domain" description="Tyrosinase copper-binding" evidence="4">
    <location>
        <begin position="231"/>
        <end position="242"/>
    </location>
</feature>
<dbReference type="PANTHER" id="PTHR11474">
    <property type="entry name" value="TYROSINASE FAMILY MEMBER"/>
    <property type="match status" value="1"/>
</dbReference>
<sequence>MAVRKNVKSLTATEKQQFVQAVLALKDNNRTGNKYNQYVKWHADASVMQTPTGSTRSAAHGGPSFLAWHREYIRRFELDLQAIVPGIGLPYWDWAADAALTNPATAPVWATDFMGGNGDTTDGSYVVKTGPFAYGKWVVMNEKGAPIQYNSNGTYTGALKRQFAAGVSTLPNQATVDALMSVTPYDSSPWDGTVSLSHRNRLEGWFNSPQLHNRVHRWVGQTMRLSVSPNDPVFFLHHSNIDRLWAMWQARNSTQGYVPVSNGPVGHNLNDPMFPWTTTPAQVVNHRSLGYSYDTLP</sequence>
<dbReference type="PRINTS" id="PR00092">
    <property type="entry name" value="TYROSINASE"/>
</dbReference>
<comment type="caution">
    <text evidence="5">The sequence shown here is derived from an EMBL/GenBank/DDBJ whole genome shotgun (WGS) entry which is preliminary data.</text>
</comment>
<reference evidence="5 6" key="1">
    <citation type="submission" date="2015-02" db="EMBL/GenBank/DDBJ databases">
        <title>Draft genome of a novel marine cyanobacterium (Chroococcales) isolated from South Atlantic Ocean.</title>
        <authorList>
            <person name="Rigonato J."/>
            <person name="Alvarenga D.O."/>
            <person name="Branco L.H."/>
            <person name="Varani A.M."/>
            <person name="Brandini F.P."/>
            <person name="Fiore M.F."/>
        </authorList>
    </citation>
    <scope>NUCLEOTIDE SEQUENCE [LARGE SCALE GENOMIC DNA]</scope>
    <source>
        <strain evidence="5 6">CENA595</strain>
    </source>
</reference>
<proteinExistence type="inferred from homology"/>
<gene>
    <name evidence="5" type="ORF">UH38_00275</name>
</gene>
<dbReference type="Gene3D" id="1.10.1280.10">
    <property type="entry name" value="Di-copper center containing domain from catechol oxidase"/>
    <property type="match status" value="1"/>
</dbReference>
<organism evidence="5 6">
    <name type="scientific">Aliterella atlantica CENA595</name>
    <dbReference type="NCBI Taxonomy" id="1618023"/>
    <lineage>
        <taxon>Bacteria</taxon>
        <taxon>Bacillati</taxon>
        <taxon>Cyanobacteriota</taxon>
        <taxon>Cyanophyceae</taxon>
        <taxon>Chroococcidiopsidales</taxon>
        <taxon>Aliterellaceae</taxon>
        <taxon>Aliterella</taxon>
    </lineage>
</organism>
<dbReference type="PROSITE" id="PS00498">
    <property type="entry name" value="TYROSINASE_2"/>
    <property type="match status" value="1"/>
</dbReference>
<dbReference type="EMBL" id="JYON01000001">
    <property type="protein sequence ID" value="KJH73279.1"/>
    <property type="molecule type" value="Genomic_DNA"/>
</dbReference>
<dbReference type="PANTHER" id="PTHR11474:SF126">
    <property type="entry name" value="TYROSINASE-LIKE PROTEIN TYR-1-RELATED"/>
    <property type="match status" value="1"/>
</dbReference>
<protein>
    <recommendedName>
        <fullName evidence="4">Tyrosinase copper-binding domain-containing protein</fullName>
    </recommendedName>
</protein>
<dbReference type="RefSeq" id="WP_045052612.1">
    <property type="nucleotide sequence ID" value="NZ_CAWMDP010000017.1"/>
</dbReference>
<dbReference type="GO" id="GO:0016491">
    <property type="term" value="F:oxidoreductase activity"/>
    <property type="evidence" value="ECO:0007669"/>
    <property type="project" value="InterPro"/>
</dbReference>
<dbReference type="OrthoDB" id="2874181at2"/>
<comment type="similarity">
    <text evidence="1">Belongs to the tyrosinase family.</text>
</comment>
<dbReference type="GO" id="GO:0046872">
    <property type="term" value="F:metal ion binding"/>
    <property type="evidence" value="ECO:0007669"/>
    <property type="project" value="UniProtKB-KW"/>
</dbReference>
<evidence type="ECO:0000313" key="5">
    <source>
        <dbReference type="EMBL" id="KJH73279.1"/>
    </source>
</evidence>
<dbReference type="Pfam" id="PF00264">
    <property type="entry name" value="Tyrosinase"/>
    <property type="match status" value="1"/>
</dbReference>
<dbReference type="SUPFAM" id="SSF48056">
    <property type="entry name" value="Di-copper centre-containing domain"/>
    <property type="match status" value="1"/>
</dbReference>
<keyword evidence="3" id="KW-0186">Copper</keyword>
<evidence type="ECO:0000259" key="4">
    <source>
        <dbReference type="PROSITE" id="PS00498"/>
    </source>
</evidence>
<evidence type="ECO:0000256" key="2">
    <source>
        <dbReference type="ARBA" id="ARBA00022723"/>
    </source>
</evidence>
<evidence type="ECO:0000313" key="6">
    <source>
        <dbReference type="Proteomes" id="UP000032452"/>
    </source>
</evidence>
<keyword evidence="2" id="KW-0479">Metal-binding</keyword>
<dbReference type="InterPro" id="IPR008922">
    <property type="entry name" value="Di-copper_centre_dom_sf"/>
</dbReference>
<accession>A0A0D8ZXW9</accession>
<evidence type="ECO:0000256" key="3">
    <source>
        <dbReference type="ARBA" id="ARBA00023008"/>
    </source>
</evidence>
<name>A0A0D8ZXW9_9CYAN</name>
<dbReference type="InterPro" id="IPR050316">
    <property type="entry name" value="Tyrosinase/Hemocyanin"/>
</dbReference>
<dbReference type="STRING" id="1618023.UH38_00275"/>
<dbReference type="InterPro" id="IPR002227">
    <property type="entry name" value="Tyrosinase_Cu-bd"/>
</dbReference>
<evidence type="ECO:0000256" key="1">
    <source>
        <dbReference type="ARBA" id="ARBA00009928"/>
    </source>
</evidence>
<dbReference type="AlphaFoldDB" id="A0A0D8ZXW9"/>
<keyword evidence="6" id="KW-1185">Reference proteome</keyword>
<dbReference type="Proteomes" id="UP000032452">
    <property type="component" value="Unassembled WGS sequence"/>
</dbReference>